<dbReference type="EMBL" id="CP022129">
    <property type="protein sequence ID" value="ASF48060.1"/>
    <property type="molecule type" value="Genomic_DNA"/>
</dbReference>
<organism evidence="2 3">
    <name type="scientific">Methylovulum psychrotolerans</name>
    <dbReference type="NCBI Taxonomy" id="1704499"/>
    <lineage>
        <taxon>Bacteria</taxon>
        <taxon>Pseudomonadati</taxon>
        <taxon>Pseudomonadota</taxon>
        <taxon>Gammaproteobacteria</taxon>
        <taxon>Methylococcales</taxon>
        <taxon>Methylococcaceae</taxon>
        <taxon>Methylovulum</taxon>
    </lineage>
</organism>
<feature type="domain" description="Lipid/polyisoprenoid-binding YceI-like" evidence="1">
    <location>
        <begin position="157"/>
        <end position="255"/>
    </location>
</feature>
<dbReference type="InterPro" id="IPR007372">
    <property type="entry name" value="Lipid/polyisoprenoid-bd_YceI"/>
</dbReference>
<protein>
    <recommendedName>
        <fullName evidence="1">Lipid/polyisoprenoid-binding YceI-like domain-containing protein</fullName>
    </recommendedName>
</protein>
<proteinExistence type="predicted"/>
<reference evidence="2 3" key="1">
    <citation type="submission" date="2017-06" db="EMBL/GenBank/DDBJ databases">
        <title>Genome Sequencing of the methanotroph Methylovulum psychrotolerants str. HV10-M2 isolated from a high-altitude environment.</title>
        <authorList>
            <person name="Mateos-Rivera A."/>
        </authorList>
    </citation>
    <scope>NUCLEOTIDE SEQUENCE [LARGE SCALE GENOMIC DNA]</scope>
    <source>
        <strain evidence="2 3">HV10_M2</strain>
    </source>
</reference>
<dbReference type="SUPFAM" id="SSF101874">
    <property type="entry name" value="YceI-like"/>
    <property type="match status" value="1"/>
</dbReference>
<dbReference type="AlphaFoldDB" id="A0A1Z4C3I7"/>
<dbReference type="PROSITE" id="PS51257">
    <property type="entry name" value="PROKAR_LIPOPROTEIN"/>
    <property type="match status" value="1"/>
</dbReference>
<dbReference type="Proteomes" id="UP000197019">
    <property type="component" value="Chromosome"/>
</dbReference>
<dbReference type="Pfam" id="PF04264">
    <property type="entry name" value="YceI"/>
    <property type="match status" value="1"/>
</dbReference>
<sequence>MRLVKAHLLRGSQMQIKNPLMAWRHITAAFILSGCSTLATTTPSDSAADQHSQAPDMQARYAQWGQAGGKVFALDPNASQVLIYAFRAGRAAKLGHNHVLSAPVFTGFFNWPTSGAPASCFDLEFRLDQLVLDNPKHRAGLGGNFAAVLSPEAIAATREHMLGADNMQATAFPFVRIHSLQIAGEAPKFAAKIAVELHGQTREMWLPLNVDGLPERLSVTGALVLRQSDFGAQPYSVLGGMLAVQDELVVEFTLQGVPVRP</sequence>
<keyword evidence="3" id="KW-1185">Reference proteome</keyword>
<evidence type="ECO:0000313" key="3">
    <source>
        <dbReference type="Proteomes" id="UP000197019"/>
    </source>
</evidence>
<evidence type="ECO:0000259" key="1">
    <source>
        <dbReference type="Pfam" id="PF04264"/>
    </source>
</evidence>
<dbReference type="InterPro" id="IPR036761">
    <property type="entry name" value="TTHA0802/YceI-like_sf"/>
</dbReference>
<dbReference type="Gene3D" id="2.40.128.110">
    <property type="entry name" value="Lipid/polyisoprenoid-binding, YceI-like"/>
    <property type="match status" value="1"/>
</dbReference>
<dbReference type="KEGG" id="mpsy:CEK71_19395"/>
<gene>
    <name evidence="2" type="ORF">CEK71_19395</name>
</gene>
<accession>A0A1Z4C3I7</accession>
<evidence type="ECO:0000313" key="2">
    <source>
        <dbReference type="EMBL" id="ASF48060.1"/>
    </source>
</evidence>
<name>A0A1Z4C3I7_9GAMM</name>